<keyword evidence="1" id="KW-0472">Membrane</keyword>
<accession>A0A4S8LYA6</accession>
<sequence>YEEDEPYTEMGPDARVWKVYNQKIVRIDLEKIQGWKEELESLLVFASLFSAVITTVASQTSTRLQKDWGEVTSNLMVELITIQRARFSGNLIDADHPSPSHLTPTSEFTPRPLDVAINTLWFISLTLSLFTALAAMVCSQWIRHYMKKSSSLPVKSNEEKAVVHHFQFMSLQKWHVARIIGSLSMIMQLASAFFFVGLVIFLHDL</sequence>
<dbReference type="OrthoDB" id="3235960at2759"/>
<reference evidence="3 4" key="1">
    <citation type="journal article" date="2019" name="Nat. Ecol. Evol.">
        <title>Megaphylogeny resolves global patterns of mushroom evolution.</title>
        <authorList>
            <person name="Varga T."/>
            <person name="Krizsan K."/>
            <person name="Foldi C."/>
            <person name="Dima B."/>
            <person name="Sanchez-Garcia M."/>
            <person name="Sanchez-Ramirez S."/>
            <person name="Szollosi G.J."/>
            <person name="Szarkandi J.G."/>
            <person name="Papp V."/>
            <person name="Albert L."/>
            <person name="Andreopoulos W."/>
            <person name="Angelini C."/>
            <person name="Antonin V."/>
            <person name="Barry K.W."/>
            <person name="Bougher N.L."/>
            <person name="Buchanan P."/>
            <person name="Buyck B."/>
            <person name="Bense V."/>
            <person name="Catcheside P."/>
            <person name="Chovatia M."/>
            <person name="Cooper J."/>
            <person name="Damon W."/>
            <person name="Desjardin D."/>
            <person name="Finy P."/>
            <person name="Geml J."/>
            <person name="Haridas S."/>
            <person name="Hughes K."/>
            <person name="Justo A."/>
            <person name="Karasinski D."/>
            <person name="Kautmanova I."/>
            <person name="Kiss B."/>
            <person name="Kocsube S."/>
            <person name="Kotiranta H."/>
            <person name="LaButti K.M."/>
            <person name="Lechner B.E."/>
            <person name="Liimatainen K."/>
            <person name="Lipzen A."/>
            <person name="Lukacs Z."/>
            <person name="Mihaltcheva S."/>
            <person name="Morgado L.N."/>
            <person name="Niskanen T."/>
            <person name="Noordeloos M.E."/>
            <person name="Ohm R.A."/>
            <person name="Ortiz-Santana B."/>
            <person name="Ovrebo C."/>
            <person name="Racz N."/>
            <person name="Riley R."/>
            <person name="Savchenko A."/>
            <person name="Shiryaev A."/>
            <person name="Soop K."/>
            <person name="Spirin V."/>
            <person name="Szebenyi C."/>
            <person name="Tomsovsky M."/>
            <person name="Tulloss R.E."/>
            <person name="Uehling J."/>
            <person name="Grigoriev I.V."/>
            <person name="Vagvolgyi C."/>
            <person name="Papp T."/>
            <person name="Martin F.M."/>
            <person name="Miettinen O."/>
            <person name="Hibbett D.S."/>
            <person name="Nagy L.G."/>
        </authorList>
    </citation>
    <scope>NUCLEOTIDE SEQUENCE [LARGE SCALE GENOMIC DNA]</scope>
    <source>
        <strain evidence="3 4">CBS 962.96</strain>
    </source>
</reference>
<dbReference type="Proteomes" id="UP000297245">
    <property type="component" value="Unassembled WGS sequence"/>
</dbReference>
<gene>
    <name evidence="3" type="ORF">K435DRAFT_582171</name>
</gene>
<dbReference type="Pfam" id="PF20153">
    <property type="entry name" value="DUF6535"/>
    <property type="match status" value="1"/>
</dbReference>
<feature type="transmembrane region" description="Helical" evidence="1">
    <location>
        <begin position="120"/>
        <end position="142"/>
    </location>
</feature>
<evidence type="ECO:0000313" key="4">
    <source>
        <dbReference type="Proteomes" id="UP000297245"/>
    </source>
</evidence>
<proteinExistence type="predicted"/>
<keyword evidence="4" id="KW-1185">Reference proteome</keyword>
<dbReference type="InterPro" id="IPR045338">
    <property type="entry name" value="DUF6535"/>
</dbReference>
<feature type="domain" description="DUF6535" evidence="2">
    <location>
        <begin position="17"/>
        <end position="203"/>
    </location>
</feature>
<evidence type="ECO:0000259" key="2">
    <source>
        <dbReference type="Pfam" id="PF20153"/>
    </source>
</evidence>
<keyword evidence="1" id="KW-1133">Transmembrane helix</keyword>
<feature type="transmembrane region" description="Helical" evidence="1">
    <location>
        <begin position="179"/>
        <end position="202"/>
    </location>
</feature>
<protein>
    <recommendedName>
        <fullName evidence="2">DUF6535 domain-containing protein</fullName>
    </recommendedName>
</protein>
<dbReference type="AlphaFoldDB" id="A0A4S8LYA6"/>
<feature type="non-terminal residue" evidence="3">
    <location>
        <position position="1"/>
    </location>
</feature>
<evidence type="ECO:0000256" key="1">
    <source>
        <dbReference type="SAM" id="Phobius"/>
    </source>
</evidence>
<keyword evidence="1" id="KW-0812">Transmembrane</keyword>
<dbReference type="EMBL" id="ML179218">
    <property type="protein sequence ID" value="THU94667.1"/>
    <property type="molecule type" value="Genomic_DNA"/>
</dbReference>
<name>A0A4S8LYA6_DENBC</name>
<organism evidence="3 4">
    <name type="scientific">Dendrothele bispora (strain CBS 962.96)</name>
    <dbReference type="NCBI Taxonomy" id="1314807"/>
    <lineage>
        <taxon>Eukaryota</taxon>
        <taxon>Fungi</taxon>
        <taxon>Dikarya</taxon>
        <taxon>Basidiomycota</taxon>
        <taxon>Agaricomycotina</taxon>
        <taxon>Agaricomycetes</taxon>
        <taxon>Agaricomycetidae</taxon>
        <taxon>Agaricales</taxon>
        <taxon>Agaricales incertae sedis</taxon>
        <taxon>Dendrothele</taxon>
    </lineage>
</organism>
<evidence type="ECO:0000313" key="3">
    <source>
        <dbReference type="EMBL" id="THU94667.1"/>
    </source>
</evidence>
<feature type="non-terminal residue" evidence="3">
    <location>
        <position position="205"/>
    </location>
</feature>